<dbReference type="Proteomes" id="UP000774326">
    <property type="component" value="Unassembled WGS sequence"/>
</dbReference>
<accession>A0A9P8TS39</accession>
<evidence type="ECO:0000256" key="1">
    <source>
        <dbReference type="SAM" id="MobiDB-lite"/>
    </source>
</evidence>
<keyword evidence="3" id="KW-1185">Reference proteome</keyword>
<reference evidence="2" key="1">
    <citation type="journal article" date="2021" name="Open Biol.">
        <title>Shared evolutionary footprints suggest mitochondrial oxidative damage underlies multiple complex I losses in fungi.</title>
        <authorList>
            <person name="Schikora-Tamarit M.A."/>
            <person name="Marcet-Houben M."/>
            <person name="Nosek J."/>
            <person name="Gabaldon T."/>
        </authorList>
    </citation>
    <scope>NUCLEOTIDE SEQUENCE</scope>
    <source>
        <strain evidence="2">CBS2887</strain>
    </source>
</reference>
<organism evidence="2 3">
    <name type="scientific">Wickerhamomyces pijperi</name>
    <name type="common">Yeast</name>
    <name type="synonym">Pichia pijperi</name>
    <dbReference type="NCBI Taxonomy" id="599730"/>
    <lineage>
        <taxon>Eukaryota</taxon>
        <taxon>Fungi</taxon>
        <taxon>Dikarya</taxon>
        <taxon>Ascomycota</taxon>
        <taxon>Saccharomycotina</taxon>
        <taxon>Saccharomycetes</taxon>
        <taxon>Phaffomycetales</taxon>
        <taxon>Wickerhamomycetaceae</taxon>
        <taxon>Wickerhamomyces</taxon>
    </lineage>
</organism>
<feature type="compositionally biased region" description="Basic and acidic residues" evidence="1">
    <location>
        <begin position="41"/>
        <end position="59"/>
    </location>
</feature>
<dbReference type="EMBL" id="JAEUBG010000149">
    <property type="protein sequence ID" value="KAH3688801.1"/>
    <property type="molecule type" value="Genomic_DNA"/>
</dbReference>
<feature type="compositionally biased region" description="Low complexity" evidence="1">
    <location>
        <begin position="205"/>
        <end position="214"/>
    </location>
</feature>
<feature type="compositionally biased region" description="Basic and acidic residues" evidence="1">
    <location>
        <begin position="313"/>
        <end position="335"/>
    </location>
</feature>
<feature type="compositionally biased region" description="Polar residues" evidence="1">
    <location>
        <begin position="30"/>
        <end position="40"/>
    </location>
</feature>
<feature type="compositionally biased region" description="Low complexity" evidence="1">
    <location>
        <begin position="128"/>
        <end position="142"/>
    </location>
</feature>
<feature type="compositionally biased region" description="Basic and acidic residues" evidence="1">
    <location>
        <begin position="82"/>
        <end position="97"/>
    </location>
</feature>
<comment type="caution">
    <text evidence="2">The sequence shown here is derived from an EMBL/GenBank/DDBJ whole genome shotgun (WGS) entry which is preliminary data.</text>
</comment>
<evidence type="ECO:0000313" key="2">
    <source>
        <dbReference type="EMBL" id="KAH3688801.1"/>
    </source>
</evidence>
<feature type="region of interest" description="Disordered" evidence="1">
    <location>
        <begin position="165"/>
        <end position="184"/>
    </location>
</feature>
<feature type="region of interest" description="Disordered" evidence="1">
    <location>
        <begin position="312"/>
        <end position="365"/>
    </location>
</feature>
<feature type="compositionally biased region" description="Polar residues" evidence="1">
    <location>
        <begin position="100"/>
        <end position="115"/>
    </location>
</feature>
<sequence>MYGRRCKKSIRKDSNLTAGAASQILEFSPGKTQPSVTILHSRSESQNREDHEDVAEKKNLFSLKDVSPIRPVSKRRRAQSTARKEVKPKIAETHIEEYNSPISSPSQSPTKAKTTKQSDNDPWKLLDSVIKSPSKINKSPISRKTMNPIDGGTADALYKPKEVRKLNLSTPVSPAKSPKKNSKLKEIVEDSDAWGFLNSTILEDSQSNESSQSKSSRKSRNNRATSEARTKINFAIDLNFEDSDDQTEPGTELGPETDPNHNMSSIIMSSFVENTVLEESSKTEMDRTTMIDMKAESKSLYRHKSTYGSTRSYRLDQDELEAESEKGVSGRRSTDDQQEPQADEEDDEEEEEEEEESKTGYNGSVSKLKLQGTQAQYFDDLSFHLENLRPESKTSLVSKLFELIDFAGRLIEDQSFLEFTRNHGLLEIASVCEGLIKNKDITGVNSQICYVVGFILAALCDPNVRSRSEKDHSSASSTKMGSSVSSLDLACNASFAKLVERLVCMNSLTNGTSTEGNNQKKKVSRKQKRDDDAFVKFKEKLDPSYTPQFLGVSLLCSNGFFINPTLLRSTMSYFKSVDLSNKQEIPTVNLLLILYQTHINNPEAISYDGNKTLALSCIGILQTHKEYLLSSKIMCLKILIVLASDPEQSIFNEQETQTVIQVLVEASREPSSSISSSSDIPPLLLGLLLTLCDTPHCLKQIILSLDQIKSSYNQKSQESFPFYALLIGFLYSHDQGRVEEMFDCTELMQIKLTLTKNLDGIGSLGMKERVHEILANLN</sequence>
<feature type="region of interest" description="Disordered" evidence="1">
    <location>
        <begin position="204"/>
        <end position="263"/>
    </location>
</feature>
<evidence type="ECO:0000313" key="3">
    <source>
        <dbReference type="Proteomes" id="UP000774326"/>
    </source>
</evidence>
<protein>
    <recommendedName>
        <fullName evidence="4">Wings apart-like protein C-terminal domain-containing protein</fullName>
    </recommendedName>
</protein>
<reference evidence="2" key="2">
    <citation type="submission" date="2021-01" db="EMBL/GenBank/DDBJ databases">
        <authorList>
            <person name="Schikora-Tamarit M.A."/>
        </authorList>
    </citation>
    <scope>NUCLEOTIDE SEQUENCE</scope>
    <source>
        <strain evidence="2">CBS2887</strain>
    </source>
</reference>
<gene>
    <name evidence="2" type="ORF">WICPIJ_000213</name>
</gene>
<proteinExistence type="predicted"/>
<dbReference type="AlphaFoldDB" id="A0A9P8TS39"/>
<name>A0A9P8TS39_WICPI</name>
<evidence type="ECO:0008006" key="4">
    <source>
        <dbReference type="Google" id="ProtNLM"/>
    </source>
</evidence>
<feature type="region of interest" description="Disordered" evidence="1">
    <location>
        <begin position="25"/>
        <end position="155"/>
    </location>
</feature>
<feature type="compositionally biased region" description="Acidic residues" evidence="1">
    <location>
        <begin position="336"/>
        <end position="356"/>
    </location>
</feature>